<dbReference type="AlphaFoldDB" id="A0A0B7FPE8"/>
<dbReference type="Proteomes" id="UP000059188">
    <property type="component" value="Unassembled WGS sequence"/>
</dbReference>
<proteinExistence type="predicted"/>
<evidence type="ECO:0000313" key="2">
    <source>
        <dbReference type="Proteomes" id="UP000059188"/>
    </source>
</evidence>
<accession>A0A0B7FPE8</accession>
<organism evidence="1 2">
    <name type="scientific">Thanatephorus cucumeris (strain AG1-IB / isolate 7/3/14)</name>
    <name type="common">Lettuce bottom rot fungus</name>
    <name type="synonym">Rhizoctonia solani</name>
    <dbReference type="NCBI Taxonomy" id="1108050"/>
    <lineage>
        <taxon>Eukaryota</taxon>
        <taxon>Fungi</taxon>
        <taxon>Dikarya</taxon>
        <taxon>Basidiomycota</taxon>
        <taxon>Agaricomycotina</taxon>
        <taxon>Agaricomycetes</taxon>
        <taxon>Cantharellales</taxon>
        <taxon>Ceratobasidiaceae</taxon>
        <taxon>Rhizoctonia</taxon>
        <taxon>Rhizoctonia solani AG-1</taxon>
    </lineage>
</organism>
<sequence>MLRLNTTLPVIAPESGKQQKLSAAINKFNSSDTGVLLWPGCKKLHPITGLADSPGIQLIQLGNPNKINAGAVCKTTTVVLAQSEINQTLTVDESHYTPDSLSHVCNEEGPGSALEPLRGYLRYRFAKDTYARVFYQDWIVQRRKYNPREDVLETARLANMYAEEFLLRGGSKMYGEPVGGQLSLVETSIKEAKLEPAVEAGLILVL</sequence>
<evidence type="ECO:0000313" key="1">
    <source>
        <dbReference type="EMBL" id="CEL58804.1"/>
    </source>
</evidence>
<name>A0A0B7FPE8_THACB</name>
<reference evidence="1 2" key="1">
    <citation type="submission" date="2014-11" db="EMBL/GenBank/DDBJ databases">
        <authorList>
            <person name="Wibberg Daniel"/>
        </authorList>
    </citation>
    <scope>NUCLEOTIDE SEQUENCE [LARGE SCALE GENOMIC DNA]</scope>
    <source>
        <strain evidence="1">Rhizoctonia solani AG1-IB 7/3/14</strain>
    </source>
</reference>
<dbReference type="EMBL" id="LN679448">
    <property type="protein sequence ID" value="CEL58804.1"/>
    <property type="molecule type" value="Genomic_DNA"/>
</dbReference>
<keyword evidence="2" id="KW-1185">Reference proteome</keyword>
<gene>
    <name evidence="1" type="ORF">RSOLAG1IB_12205</name>
</gene>
<dbReference type="OrthoDB" id="3217865at2759"/>
<protein>
    <submittedName>
        <fullName evidence="1">Uncharacterized protein</fullName>
    </submittedName>
</protein>